<feature type="domain" description="EamA" evidence="7">
    <location>
        <begin position="157"/>
        <end position="284"/>
    </location>
</feature>
<evidence type="ECO:0000313" key="9">
    <source>
        <dbReference type="Proteomes" id="UP001526430"/>
    </source>
</evidence>
<feature type="transmembrane region" description="Helical" evidence="6">
    <location>
        <begin position="77"/>
        <end position="95"/>
    </location>
</feature>
<reference evidence="8 9" key="1">
    <citation type="submission" date="2022-10" db="EMBL/GenBank/DDBJ databases">
        <title>Roseococcus glaciei nov., sp. nov., isolated from glacier.</title>
        <authorList>
            <person name="Liu Q."/>
            <person name="Xin Y.-H."/>
        </authorList>
    </citation>
    <scope>NUCLEOTIDE SEQUENCE [LARGE SCALE GENOMIC DNA]</scope>
    <source>
        <strain evidence="8 9">MDT2-1-1</strain>
    </source>
</reference>
<feature type="transmembrane region" description="Helical" evidence="6">
    <location>
        <begin position="37"/>
        <end position="57"/>
    </location>
</feature>
<evidence type="ECO:0000259" key="7">
    <source>
        <dbReference type="Pfam" id="PF00892"/>
    </source>
</evidence>
<organism evidence="8 9">
    <name type="scientific">Sabulicella glaciei</name>
    <dbReference type="NCBI Taxonomy" id="2984948"/>
    <lineage>
        <taxon>Bacteria</taxon>
        <taxon>Pseudomonadati</taxon>
        <taxon>Pseudomonadota</taxon>
        <taxon>Alphaproteobacteria</taxon>
        <taxon>Acetobacterales</taxon>
        <taxon>Acetobacteraceae</taxon>
        <taxon>Sabulicella</taxon>
    </lineage>
</organism>
<evidence type="ECO:0000313" key="8">
    <source>
        <dbReference type="EMBL" id="MCW8084965.1"/>
    </source>
</evidence>
<feature type="transmembrane region" description="Helical" evidence="6">
    <location>
        <begin position="126"/>
        <end position="143"/>
    </location>
</feature>
<feature type="transmembrane region" description="Helical" evidence="6">
    <location>
        <begin position="101"/>
        <end position="119"/>
    </location>
</feature>
<evidence type="ECO:0000256" key="3">
    <source>
        <dbReference type="ARBA" id="ARBA00022692"/>
    </source>
</evidence>
<feature type="transmembrane region" description="Helical" evidence="6">
    <location>
        <begin position="245"/>
        <end position="264"/>
    </location>
</feature>
<feature type="transmembrane region" description="Helical" evidence="6">
    <location>
        <begin position="215"/>
        <end position="233"/>
    </location>
</feature>
<dbReference type="InterPro" id="IPR000620">
    <property type="entry name" value="EamA_dom"/>
</dbReference>
<keyword evidence="5 6" id="KW-0472">Membrane</keyword>
<protein>
    <submittedName>
        <fullName evidence="8">DMT family transporter</fullName>
    </submittedName>
</protein>
<comment type="subcellular location">
    <subcellularLocation>
        <location evidence="1">Membrane</location>
        <topology evidence="1">Multi-pass membrane protein</topology>
    </subcellularLocation>
</comment>
<feature type="transmembrane region" description="Helical" evidence="6">
    <location>
        <begin position="155"/>
        <end position="176"/>
    </location>
</feature>
<dbReference type="Proteomes" id="UP001526430">
    <property type="component" value="Unassembled WGS sequence"/>
</dbReference>
<sequence length="297" mass="31656">MPLRHDMRRGAACMLAATSLFAVMNVFVKLASEELHFLQVMFFRSALAVPVVLLIVLRTRDGATLRTKRPWQHVLRAATGTTAMACSFFALSVLPLAEQTALTYTTPLFVTLLAIPFLGEKVGVHRFGAVAAGFLGIVVIALGKGAFGGEVTRAAAMGMGAAVAHGVFSAATTLLVRSLSSTERSGTIVLWQSLLMTGFTGLAMPFVWVNPSMEGWLLLLATGVIGGVAQVLLTEAYASAQVSALGAFSYSGILWSILLGLLVFGDRPTLWTLLGATLIVAAGLYIMHREMVRKARR</sequence>
<feature type="transmembrane region" description="Helical" evidence="6">
    <location>
        <begin position="188"/>
        <end position="209"/>
    </location>
</feature>
<feature type="transmembrane region" description="Helical" evidence="6">
    <location>
        <begin position="12"/>
        <end position="31"/>
    </location>
</feature>
<dbReference type="Pfam" id="PF00892">
    <property type="entry name" value="EamA"/>
    <property type="match status" value="2"/>
</dbReference>
<dbReference type="RefSeq" id="WP_301588764.1">
    <property type="nucleotide sequence ID" value="NZ_JAPFQI010000001.1"/>
</dbReference>
<accession>A0ABT3NS28</accession>
<keyword evidence="3 6" id="KW-0812">Transmembrane</keyword>
<evidence type="ECO:0000256" key="2">
    <source>
        <dbReference type="ARBA" id="ARBA00009853"/>
    </source>
</evidence>
<comment type="similarity">
    <text evidence="2">Belongs to the drug/metabolite transporter (DMT) superfamily. 10 TMS drug/metabolite exporter (DME) (TC 2.A.7.3) family.</text>
</comment>
<dbReference type="InterPro" id="IPR037185">
    <property type="entry name" value="EmrE-like"/>
</dbReference>
<keyword evidence="9" id="KW-1185">Reference proteome</keyword>
<feature type="domain" description="EamA" evidence="7">
    <location>
        <begin position="9"/>
        <end position="141"/>
    </location>
</feature>
<feature type="transmembrane region" description="Helical" evidence="6">
    <location>
        <begin position="270"/>
        <end position="287"/>
    </location>
</feature>
<dbReference type="EMBL" id="JAPFQI010000001">
    <property type="protein sequence ID" value="MCW8084965.1"/>
    <property type="molecule type" value="Genomic_DNA"/>
</dbReference>
<dbReference type="PANTHER" id="PTHR22911:SF6">
    <property type="entry name" value="SOLUTE CARRIER FAMILY 35 MEMBER G1"/>
    <property type="match status" value="1"/>
</dbReference>
<keyword evidence="4 6" id="KW-1133">Transmembrane helix</keyword>
<name>A0ABT3NS28_9PROT</name>
<dbReference type="SUPFAM" id="SSF103481">
    <property type="entry name" value="Multidrug resistance efflux transporter EmrE"/>
    <property type="match status" value="2"/>
</dbReference>
<evidence type="ECO:0000256" key="1">
    <source>
        <dbReference type="ARBA" id="ARBA00004141"/>
    </source>
</evidence>
<gene>
    <name evidence="8" type="ORF">OF850_04950</name>
</gene>
<evidence type="ECO:0000256" key="5">
    <source>
        <dbReference type="ARBA" id="ARBA00023136"/>
    </source>
</evidence>
<comment type="caution">
    <text evidence="8">The sequence shown here is derived from an EMBL/GenBank/DDBJ whole genome shotgun (WGS) entry which is preliminary data.</text>
</comment>
<dbReference type="PANTHER" id="PTHR22911">
    <property type="entry name" value="ACYL-MALONYL CONDENSING ENZYME-RELATED"/>
    <property type="match status" value="1"/>
</dbReference>
<evidence type="ECO:0000256" key="6">
    <source>
        <dbReference type="SAM" id="Phobius"/>
    </source>
</evidence>
<evidence type="ECO:0000256" key="4">
    <source>
        <dbReference type="ARBA" id="ARBA00022989"/>
    </source>
</evidence>
<proteinExistence type="inferred from homology"/>